<evidence type="ECO:0000313" key="4">
    <source>
        <dbReference type="Proteomes" id="UP001273531"/>
    </source>
</evidence>
<sequence>MLNADTAGPLWDDAPTDGAFTLADPDAAPEGAVVTSVARPILLGYAPAKPNARAMLILGGGGYTQLMAGREGIQVARWLTSLGYHAFVLIHRFPNGEHGVAAPLDDAMEAMRAIRASGRAESGLGVVGLSSGGHLAACLAADYPAEWAPPASRHSDQATRPDVLVVGYAPISTNAKGRTIVADKPPLPPVEKQAMYDRLQPDAQLMAAPPPAFIVYAGNDAVVPVENARRLHAAFEAAGASAELHVFADAPHGFALDTPDLPVSLWPRLCEAWLRQTGFL</sequence>
<evidence type="ECO:0000259" key="2">
    <source>
        <dbReference type="Pfam" id="PF07859"/>
    </source>
</evidence>
<gene>
    <name evidence="3" type="ORF">RZN05_04670</name>
</gene>
<dbReference type="InterPro" id="IPR029058">
    <property type="entry name" value="AB_hydrolase_fold"/>
</dbReference>
<dbReference type="InterPro" id="IPR050300">
    <property type="entry name" value="GDXG_lipolytic_enzyme"/>
</dbReference>
<dbReference type="InterPro" id="IPR013094">
    <property type="entry name" value="AB_hydrolase_3"/>
</dbReference>
<dbReference type="Pfam" id="PF07859">
    <property type="entry name" value="Abhydrolase_3"/>
    <property type="match status" value="1"/>
</dbReference>
<keyword evidence="4" id="KW-1185">Reference proteome</keyword>
<dbReference type="Gene3D" id="3.40.50.1820">
    <property type="entry name" value="alpha/beta hydrolase"/>
    <property type="match status" value="1"/>
</dbReference>
<protein>
    <submittedName>
        <fullName evidence="3">Alpha/beta hydrolase</fullName>
    </submittedName>
</protein>
<keyword evidence="1 3" id="KW-0378">Hydrolase</keyword>
<organism evidence="3 4">
    <name type="scientific">Sphingomonas agrestis</name>
    <dbReference type="NCBI Taxonomy" id="3080540"/>
    <lineage>
        <taxon>Bacteria</taxon>
        <taxon>Pseudomonadati</taxon>
        <taxon>Pseudomonadota</taxon>
        <taxon>Alphaproteobacteria</taxon>
        <taxon>Sphingomonadales</taxon>
        <taxon>Sphingomonadaceae</taxon>
        <taxon>Sphingomonas</taxon>
    </lineage>
</organism>
<dbReference type="PANTHER" id="PTHR48081:SF6">
    <property type="entry name" value="PEPTIDASE S9 PROLYL OLIGOPEPTIDASE CATALYTIC DOMAIN-CONTAINING PROTEIN"/>
    <property type="match status" value="1"/>
</dbReference>
<dbReference type="Proteomes" id="UP001273531">
    <property type="component" value="Unassembled WGS sequence"/>
</dbReference>
<comment type="caution">
    <text evidence="3">The sequence shown here is derived from an EMBL/GenBank/DDBJ whole genome shotgun (WGS) entry which is preliminary data.</text>
</comment>
<dbReference type="EMBL" id="JAWJEJ010000001">
    <property type="protein sequence ID" value="MDV3456267.1"/>
    <property type="molecule type" value="Genomic_DNA"/>
</dbReference>
<name>A0ABU3Y5C9_9SPHN</name>
<dbReference type="GO" id="GO:0016787">
    <property type="term" value="F:hydrolase activity"/>
    <property type="evidence" value="ECO:0007669"/>
    <property type="project" value="UniProtKB-KW"/>
</dbReference>
<dbReference type="RefSeq" id="WP_317225456.1">
    <property type="nucleotide sequence ID" value="NZ_JAWJEJ010000001.1"/>
</dbReference>
<feature type="domain" description="Alpha/beta hydrolase fold-3" evidence="2">
    <location>
        <begin position="97"/>
        <end position="255"/>
    </location>
</feature>
<evidence type="ECO:0000313" key="3">
    <source>
        <dbReference type="EMBL" id="MDV3456267.1"/>
    </source>
</evidence>
<evidence type="ECO:0000256" key="1">
    <source>
        <dbReference type="ARBA" id="ARBA00022801"/>
    </source>
</evidence>
<proteinExistence type="predicted"/>
<accession>A0ABU3Y5C9</accession>
<dbReference type="SUPFAM" id="SSF53474">
    <property type="entry name" value="alpha/beta-Hydrolases"/>
    <property type="match status" value="1"/>
</dbReference>
<reference evidence="3 4" key="1">
    <citation type="submission" date="2023-10" db="EMBL/GenBank/DDBJ databases">
        <title>Sphingomonas sp. HF-S4 16S ribosomal RNA gene Genome sequencing and assembly.</title>
        <authorList>
            <person name="Lee H."/>
        </authorList>
    </citation>
    <scope>NUCLEOTIDE SEQUENCE [LARGE SCALE GENOMIC DNA]</scope>
    <source>
        <strain evidence="3 4">HF-S4</strain>
    </source>
</reference>
<dbReference type="PANTHER" id="PTHR48081">
    <property type="entry name" value="AB HYDROLASE SUPERFAMILY PROTEIN C4A8.06C"/>
    <property type="match status" value="1"/>
</dbReference>